<gene>
    <name evidence="3" type="primary">dgt</name>
    <name evidence="3" type="ordered locus">DNO_0254</name>
</gene>
<dbReference type="Gene3D" id="1.10.3410.10">
    <property type="entry name" value="putative deoxyguanosinetriphosphate triphosphohydrolase like domain"/>
    <property type="match status" value="1"/>
</dbReference>
<dbReference type="RefSeq" id="WP_012030601.1">
    <property type="nucleotide sequence ID" value="NC_009446.1"/>
</dbReference>
<dbReference type="PANTHER" id="PTHR11373">
    <property type="entry name" value="DEOXYNUCLEOSIDE TRIPHOSPHATE TRIPHOSPHOHYDROLASE"/>
    <property type="match status" value="1"/>
</dbReference>
<dbReference type="Gene3D" id="1.10.3210.10">
    <property type="entry name" value="Hypothetical protein af1432"/>
    <property type="match status" value="1"/>
</dbReference>
<name>A5EWC6_DICNV</name>
<evidence type="ECO:0000256" key="1">
    <source>
        <dbReference type="ARBA" id="ARBA00022801"/>
    </source>
</evidence>
<dbReference type="EC" id="3.1.5.1" evidence="3"/>
<keyword evidence="4" id="KW-1185">Reference proteome</keyword>
<dbReference type="eggNOG" id="COG0232">
    <property type="taxonomic scope" value="Bacteria"/>
</dbReference>
<dbReference type="KEGG" id="dno:DNO_0254"/>
<dbReference type="SMART" id="SM00471">
    <property type="entry name" value="HDc"/>
    <property type="match status" value="1"/>
</dbReference>
<dbReference type="Gene3D" id="1.10.3550.10">
    <property type="entry name" value="eoxyguanosinetriphosphate triphosphohydrolase domain-like"/>
    <property type="match status" value="1"/>
</dbReference>
<dbReference type="PANTHER" id="PTHR11373:SF32">
    <property type="entry name" value="DEOXYGUANOSINETRIPHOSPHATE TRIPHOSPHOHYDROLASE"/>
    <property type="match status" value="1"/>
</dbReference>
<dbReference type="InterPro" id="IPR006674">
    <property type="entry name" value="HD_domain"/>
</dbReference>
<evidence type="ECO:0000313" key="3">
    <source>
        <dbReference type="EMBL" id="ABQ14229.1"/>
    </source>
</evidence>
<dbReference type="SUPFAM" id="SSF109604">
    <property type="entry name" value="HD-domain/PDEase-like"/>
    <property type="match status" value="1"/>
</dbReference>
<feature type="domain" description="HD" evidence="2">
    <location>
        <begin position="60"/>
        <end position="249"/>
    </location>
</feature>
<dbReference type="HOGENOM" id="CLU_028163_2_0_6"/>
<sequence>MNWLSLCSDARMGGASLPEPLIRSEYQRDSDRILFSAAFRRMQDKTQVFPLAKNDFVRTRLTHSLEVSCVGRSLGNRVGVHLLQKYPELVAQKITAANIGDIVAAACLAHDLGNPPFGHSGEQAMRDYFCSENGQNILERLKISTDERADLTAIEGNAQSFRIVSRLENPDANGGLRLTYATLATMAKYPCTAACLEQSGYQKNGCYQDDLATYTQIFSALGIPQIKPQVWLRHPLSYLMEAADDICYLIVDIEDAYQVKQIHFEEAYARLFELVRENVDETRIKAMHSKSDKLGYLRAKAIGQLIDETCAQFWQSESAILNGNGAALLPHIPSYRQLKALRQFASDYIYNLQPVVEIQVAGNRILRGLLDIFCTAVANTVLNNKTSRRHDEMILLLLPTRYRRYADSPYQKLLAVCDYVSGMTDSYAVSLYKKLTGISL</sequence>
<protein>
    <submittedName>
        <fullName evidence="3">Deoxyguanosinetriphosphate triphosphohydrolase</fullName>
        <ecNumber evidence="3">3.1.5.1</ecNumber>
    </submittedName>
</protein>
<dbReference type="AlphaFoldDB" id="A5EWC6"/>
<organism evidence="3 4">
    <name type="scientific">Dichelobacter nodosus (strain VCS1703A)</name>
    <dbReference type="NCBI Taxonomy" id="246195"/>
    <lineage>
        <taxon>Bacteria</taxon>
        <taxon>Pseudomonadati</taxon>
        <taxon>Pseudomonadota</taxon>
        <taxon>Gammaproteobacteria</taxon>
        <taxon>Cardiobacteriales</taxon>
        <taxon>Cardiobacteriaceae</taxon>
        <taxon>Dichelobacter</taxon>
    </lineage>
</organism>
<evidence type="ECO:0000259" key="2">
    <source>
        <dbReference type="PROSITE" id="PS51831"/>
    </source>
</evidence>
<reference evidence="3 4" key="1">
    <citation type="journal article" date="2007" name="Nat. Biotechnol.">
        <title>Genome sequence and identification of candidate vaccine antigens from the animal pathogen Dichelobacter nodosus.</title>
        <authorList>
            <person name="Myers G.S."/>
            <person name="Parker D."/>
            <person name="Al-Hasani K."/>
            <person name="Kennan R.M."/>
            <person name="Seemann T."/>
            <person name="Ren Q."/>
            <person name="Badger J.H."/>
            <person name="Selengut J.D."/>
            <person name="Deboy R.T."/>
            <person name="Tettelin H."/>
            <person name="Boyce J.D."/>
            <person name="McCarl V.P."/>
            <person name="Han X."/>
            <person name="Nelson W.C."/>
            <person name="Madupu R."/>
            <person name="Mohamoud Y."/>
            <person name="Holley T."/>
            <person name="Fedorova N."/>
            <person name="Khouri H."/>
            <person name="Bottomley S.P."/>
            <person name="Whittington R.J."/>
            <person name="Adler B."/>
            <person name="Songer J.G."/>
            <person name="Rood J.I."/>
            <person name="Paulsen I.T."/>
        </authorList>
    </citation>
    <scope>NUCLEOTIDE SEQUENCE [LARGE SCALE GENOMIC DNA]</scope>
    <source>
        <strain evidence="3 4">VCS1703A</strain>
    </source>
</reference>
<dbReference type="InterPro" id="IPR023293">
    <property type="entry name" value="dGTP_triP_hydro_central_sf"/>
</dbReference>
<dbReference type="NCBIfam" id="TIGR01353">
    <property type="entry name" value="dGTP_triPase"/>
    <property type="match status" value="1"/>
</dbReference>
<dbReference type="InterPro" id="IPR050135">
    <property type="entry name" value="dGTPase-like"/>
</dbReference>
<dbReference type="Proteomes" id="UP000000248">
    <property type="component" value="Chromosome"/>
</dbReference>
<dbReference type="InterPro" id="IPR003607">
    <property type="entry name" value="HD/PDEase_dom"/>
</dbReference>
<dbReference type="PROSITE" id="PS51831">
    <property type="entry name" value="HD"/>
    <property type="match status" value="1"/>
</dbReference>
<dbReference type="GO" id="GO:0006203">
    <property type="term" value="P:dGTP catabolic process"/>
    <property type="evidence" value="ECO:0007669"/>
    <property type="project" value="TreeGrafter"/>
</dbReference>
<dbReference type="OrthoDB" id="9803619at2"/>
<dbReference type="NCBIfam" id="NF002205">
    <property type="entry name" value="PRK01096.1"/>
    <property type="match status" value="1"/>
</dbReference>
<dbReference type="InterPro" id="IPR006261">
    <property type="entry name" value="dGTPase"/>
</dbReference>
<dbReference type="GO" id="GO:0008832">
    <property type="term" value="F:dGTPase activity"/>
    <property type="evidence" value="ECO:0007669"/>
    <property type="project" value="UniProtKB-EC"/>
</dbReference>
<dbReference type="Pfam" id="PF01966">
    <property type="entry name" value="HD"/>
    <property type="match status" value="1"/>
</dbReference>
<keyword evidence="1 3" id="KW-0378">Hydrolase</keyword>
<proteinExistence type="predicted"/>
<dbReference type="InterPro" id="IPR027432">
    <property type="entry name" value="dGTP_triphosphohydrolase_C"/>
</dbReference>
<dbReference type="Pfam" id="PF13286">
    <property type="entry name" value="HD_assoc"/>
    <property type="match status" value="1"/>
</dbReference>
<evidence type="ECO:0000313" key="4">
    <source>
        <dbReference type="Proteomes" id="UP000000248"/>
    </source>
</evidence>
<dbReference type="STRING" id="246195.DNO_0254"/>
<accession>A5EWC6</accession>
<dbReference type="EMBL" id="CP000513">
    <property type="protein sequence ID" value="ABQ14229.1"/>
    <property type="molecule type" value="Genomic_DNA"/>
</dbReference>
<dbReference type="InterPro" id="IPR026875">
    <property type="entry name" value="PHydrolase_assoc_dom"/>
</dbReference>